<dbReference type="GO" id="GO:0006281">
    <property type="term" value="P:DNA repair"/>
    <property type="evidence" value="ECO:0007669"/>
    <property type="project" value="UniProtKB-KW"/>
</dbReference>
<feature type="domain" description="Morc S5" evidence="5">
    <location>
        <begin position="208"/>
        <end position="239"/>
    </location>
</feature>
<gene>
    <name evidence="6" type="ORF">F2Q68_00037924</name>
</gene>
<dbReference type="AlphaFoldDB" id="A0A8S9HAC7"/>
<keyword evidence="3" id="KW-0234">DNA repair</keyword>
<dbReference type="PANTHER" id="PTHR23336:SF50">
    <property type="entry name" value="PROTEIN MICRORCHIDIA 1-RELATED"/>
    <property type="match status" value="1"/>
</dbReference>
<dbReference type="Proteomes" id="UP000712281">
    <property type="component" value="Unassembled WGS sequence"/>
</dbReference>
<comment type="caution">
    <text evidence="6">The sequence shown here is derived from an EMBL/GenBank/DDBJ whole genome shotgun (WGS) entry which is preliminary data.</text>
</comment>
<keyword evidence="4" id="KW-0472">Membrane</keyword>
<evidence type="ECO:0000256" key="1">
    <source>
        <dbReference type="ARBA" id="ARBA00001946"/>
    </source>
</evidence>
<accession>A0A8S9HAC7</accession>
<evidence type="ECO:0000256" key="3">
    <source>
        <dbReference type="ARBA" id="ARBA00023204"/>
    </source>
</evidence>
<keyword evidence="4" id="KW-0812">Transmembrane</keyword>
<evidence type="ECO:0000259" key="5">
    <source>
        <dbReference type="Pfam" id="PF17942"/>
    </source>
</evidence>
<comment type="cofactor">
    <cofactor evidence="1">
        <name>Mg(2+)</name>
        <dbReference type="ChEBI" id="CHEBI:18420"/>
    </cofactor>
</comment>
<dbReference type="EMBL" id="QGKW02001988">
    <property type="protein sequence ID" value="KAF2552928.1"/>
    <property type="molecule type" value="Genomic_DNA"/>
</dbReference>
<dbReference type="PANTHER" id="PTHR23336">
    <property type="entry name" value="ZINC FINGER CW-TYPE COILED-COIL DOMAIN PROTEIN 3"/>
    <property type="match status" value="1"/>
</dbReference>
<dbReference type="GO" id="GO:0016887">
    <property type="term" value="F:ATP hydrolysis activity"/>
    <property type="evidence" value="ECO:0007669"/>
    <property type="project" value="InterPro"/>
</dbReference>
<dbReference type="InterPro" id="IPR041006">
    <property type="entry name" value="Morc_S5"/>
</dbReference>
<evidence type="ECO:0000256" key="4">
    <source>
        <dbReference type="SAM" id="Phobius"/>
    </source>
</evidence>
<dbReference type="Pfam" id="PF17942">
    <property type="entry name" value="Morc6_S5"/>
    <property type="match status" value="1"/>
</dbReference>
<reference evidence="6" key="1">
    <citation type="submission" date="2019-12" db="EMBL/GenBank/DDBJ databases">
        <title>Genome sequencing and annotation of Brassica cretica.</title>
        <authorList>
            <person name="Studholme D.J."/>
            <person name="Sarris P.F."/>
        </authorList>
    </citation>
    <scope>NUCLEOTIDE SEQUENCE</scope>
    <source>
        <strain evidence="6">PFS-001/15</strain>
        <tissue evidence="6">Leaf</tissue>
    </source>
</reference>
<feature type="transmembrane region" description="Helical" evidence="4">
    <location>
        <begin position="12"/>
        <end position="35"/>
    </location>
</feature>
<organism evidence="6 7">
    <name type="scientific">Brassica cretica</name>
    <name type="common">Mustard</name>
    <dbReference type="NCBI Taxonomy" id="69181"/>
    <lineage>
        <taxon>Eukaryota</taxon>
        <taxon>Viridiplantae</taxon>
        <taxon>Streptophyta</taxon>
        <taxon>Embryophyta</taxon>
        <taxon>Tracheophyta</taxon>
        <taxon>Spermatophyta</taxon>
        <taxon>Magnoliopsida</taxon>
        <taxon>eudicotyledons</taxon>
        <taxon>Gunneridae</taxon>
        <taxon>Pentapetalae</taxon>
        <taxon>rosids</taxon>
        <taxon>malvids</taxon>
        <taxon>Brassicales</taxon>
        <taxon>Brassicaceae</taxon>
        <taxon>Brassiceae</taxon>
        <taxon>Brassica</taxon>
    </lineage>
</organism>
<evidence type="ECO:0000313" key="7">
    <source>
        <dbReference type="Proteomes" id="UP000712281"/>
    </source>
</evidence>
<sequence>MQLTRYACIKGTAYLLFIVTELYVTAFAFVFVLTYKTGPLLSRSTRFDIVKDNSPALAFQDDGARMDPAGIRKCMSLGYSSKKSNTTIGQRNKATQSVGLLSYTFLRKTGQEDVTVPMMGGPQPIVYESSEDGSTNLNILLKWSQDIGAHGSKVIIYNLWLNDEGIYELSFDDDDEDKRLRDESVQDEKRINSRTLELRSHISYRVRHSLRAYTSMLYLKMFENFKIILRGIPVAAAEIKVGFIKEAPKLPVSGFSVYVRNLEKELEEAKSKCAQLAPLVDAKRKEMQQV</sequence>
<proteinExistence type="predicted"/>
<keyword evidence="2" id="KW-0227">DNA damage</keyword>
<evidence type="ECO:0000256" key="2">
    <source>
        <dbReference type="ARBA" id="ARBA00022763"/>
    </source>
</evidence>
<dbReference type="GO" id="GO:0005634">
    <property type="term" value="C:nucleus"/>
    <property type="evidence" value="ECO:0007669"/>
    <property type="project" value="TreeGrafter"/>
</dbReference>
<dbReference type="InterPro" id="IPR045261">
    <property type="entry name" value="MORC_ATPase"/>
</dbReference>
<keyword evidence="4" id="KW-1133">Transmembrane helix</keyword>
<protein>
    <recommendedName>
        <fullName evidence="5">Morc S5 domain-containing protein</fullName>
    </recommendedName>
</protein>
<evidence type="ECO:0000313" key="6">
    <source>
        <dbReference type="EMBL" id="KAF2552928.1"/>
    </source>
</evidence>
<name>A0A8S9HAC7_BRACR</name>